<name>A0A9P6QYB4_9FUNG</name>
<dbReference type="AlphaFoldDB" id="A0A9P6QYB4"/>
<organism evidence="1 2">
    <name type="scientific">Dissophora globulifera</name>
    <dbReference type="NCBI Taxonomy" id="979702"/>
    <lineage>
        <taxon>Eukaryota</taxon>
        <taxon>Fungi</taxon>
        <taxon>Fungi incertae sedis</taxon>
        <taxon>Mucoromycota</taxon>
        <taxon>Mortierellomycotina</taxon>
        <taxon>Mortierellomycetes</taxon>
        <taxon>Mortierellales</taxon>
        <taxon>Mortierellaceae</taxon>
        <taxon>Dissophora</taxon>
    </lineage>
</organism>
<protein>
    <submittedName>
        <fullName evidence="1">Uncharacterized protein</fullName>
    </submittedName>
</protein>
<proteinExistence type="predicted"/>
<evidence type="ECO:0000313" key="2">
    <source>
        <dbReference type="Proteomes" id="UP000738325"/>
    </source>
</evidence>
<keyword evidence="2" id="KW-1185">Reference proteome</keyword>
<evidence type="ECO:0000313" key="1">
    <source>
        <dbReference type="EMBL" id="KAG0305305.1"/>
    </source>
</evidence>
<comment type="caution">
    <text evidence="1">The sequence shown here is derived from an EMBL/GenBank/DDBJ whole genome shotgun (WGS) entry which is preliminary data.</text>
</comment>
<feature type="non-terminal residue" evidence="1">
    <location>
        <position position="103"/>
    </location>
</feature>
<gene>
    <name evidence="1" type="ORF">BGZ99_002145</name>
</gene>
<accession>A0A9P6QYB4</accession>
<dbReference type="EMBL" id="JAAAIP010001602">
    <property type="protein sequence ID" value="KAG0305305.1"/>
    <property type="molecule type" value="Genomic_DNA"/>
</dbReference>
<reference evidence="1" key="1">
    <citation type="journal article" date="2020" name="Fungal Divers.">
        <title>Resolving the Mortierellaceae phylogeny through synthesis of multi-gene phylogenetics and phylogenomics.</title>
        <authorList>
            <person name="Vandepol N."/>
            <person name="Liber J."/>
            <person name="Desiro A."/>
            <person name="Na H."/>
            <person name="Kennedy M."/>
            <person name="Barry K."/>
            <person name="Grigoriev I.V."/>
            <person name="Miller A.N."/>
            <person name="O'Donnell K."/>
            <person name="Stajich J.E."/>
            <person name="Bonito G."/>
        </authorList>
    </citation>
    <scope>NUCLEOTIDE SEQUENCE</scope>
    <source>
        <strain evidence="1">REB-010B</strain>
    </source>
</reference>
<dbReference type="OrthoDB" id="2445729at2759"/>
<dbReference type="Proteomes" id="UP000738325">
    <property type="component" value="Unassembled WGS sequence"/>
</dbReference>
<sequence length="103" mass="11579">MFDTSPKSALSASKTLALIQVHLTHARESKDVEIKLVWCEYADNLLDQMKTLVKRPVTGNKGAVDQTLQQEIARAYLEHANLLADLGFAEKAQKSRRRADKWG</sequence>